<dbReference type="HOGENOM" id="CLU_387370_0_0_1"/>
<feature type="compositionally biased region" description="Basic and acidic residues" evidence="1">
    <location>
        <begin position="51"/>
        <end position="66"/>
    </location>
</feature>
<proteinExistence type="predicted"/>
<dbReference type="VEuPathDB" id="FungiDB:PMAA_004880"/>
<evidence type="ECO:0000313" key="2">
    <source>
        <dbReference type="EMBL" id="EEA19709.1"/>
    </source>
</evidence>
<dbReference type="STRING" id="441960.B6QTL7"/>
<dbReference type="OrthoDB" id="1577640at2759"/>
<sequence>MRIPIWTCFLNSIHRRQLQDIRVFHDTPFATPLAKEFERHNSYEFTQPESSNKESLKDSDINDENTKLGPGYNHPTEYSRDYSSAAETYISQKLEVINFRWELPSLLKIRVPSAGHRAKTEFVLGAITLVVRGKYIEPSSCRQYLDKFYPEKGVKLVETILRALDTSKLVAVEPGLAIRTSNHKLMIQTYNKDLEAQIKDIAVWLCLTFRFPRNGSTPMVSTGMFDGTTFKLSVAPMFAVLTCWYPLFGNAVVVLKPSEPFPSEGGLLKLSFGALLQLAAVEYPVMVDSGLDLMGYSTALVPIEINNEGQILWHLEISSGNQQLRKPELQATKGSWLQKQSLEELQTTEALLGWCSSANIQLGTYRLKTADVTWSTARVKPTTWHWKGANLQLLAQSAAPLQIGGQVGFSWERNFNTIRFPPGNNYTRCLANSKLESVILYDVTAQRAWLVPLLSAYHHMLLIYHEKQFPSGSNPKPIPVVAPSSNGASSSFEALSSSGGVIVEGRKEDALAIRDVIMGFSINFSKTDVQPPKRSHIYGYELLDLVIDSSRSELKTITVDRHGSGWAPLLKEIPYLFCAELGEAIVGTRSSKHDSPSNSLPREQDLLASQLATIQMLCNKQGSTFTSISGQVTQTQVFQQEQLFTQCDHSLQGASSYWDHPEAFVQKLQRLQRETDKKKKGTGVNGVVSQMTGAIILGDLEGHIFERASDFWR</sequence>
<accession>B6QTL7</accession>
<dbReference type="AlphaFoldDB" id="B6QTL7"/>
<name>B6QTL7_TALMQ</name>
<organism evidence="2 3">
    <name type="scientific">Talaromyces marneffei (strain ATCC 18224 / CBS 334.59 / QM 7333)</name>
    <name type="common">Penicillium marneffei</name>
    <dbReference type="NCBI Taxonomy" id="441960"/>
    <lineage>
        <taxon>Eukaryota</taxon>
        <taxon>Fungi</taxon>
        <taxon>Dikarya</taxon>
        <taxon>Ascomycota</taxon>
        <taxon>Pezizomycotina</taxon>
        <taxon>Eurotiomycetes</taxon>
        <taxon>Eurotiomycetidae</taxon>
        <taxon>Eurotiales</taxon>
        <taxon>Trichocomaceae</taxon>
        <taxon>Talaromyces</taxon>
        <taxon>Talaromyces sect. Talaromyces</taxon>
    </lineage>
</organism>
<dbReference type="PhylomeDB" id="B6QTL7"/>
<evidence type="ECO:0000256" key="1">
    <source>
        <dbReference type="SAM" id="MobiDB-lite"/>
    </source>
</evidence>
<keyword evidence="3" id="KW-1185">Reference proteome</keyword>
<feature type="region of interest" description="Disordered" evidence="1">
    <location>
        <begin position="42"/>
        <end position="76"/>
    </location>
</feature>
<gene>
    <name evidence="2" type="ORF">PMAA_004880</name>
</gene>
<dbReference type="EMBL" id="DS995905">
    <property type="protein sequence ID" value="EEA19709.1"/>
    <property type="molecule type" value="Genomic_DNA"/>
</dbReference>
<reference evidence="3" key="1">
    <citation type="journal article" date="2015" name="Genome Announc.">
        <title>Genome sequence of the AIDS-associated pathogen Penicillium marneffei (ATCC18224) and its near taxonomic relative Talaromyces stipitatus (ATCC10500).</title>
        <authorList>
            <person name="Nierman W.C."/>
            <person name="Fedorova-Abrams N.D."/>
            <person name="Andrianopoulos A."/>
        </authorList>
    </citation>
    <scope>NUCLEOTIDE SEQUENCE [LARGE SCALE GENOMIC DNA]</scope>
    <source>
        <strain evidence="3">ATCC 18224 / CBS 334.59 / QM 7333</strain>
    </source>
</reference>
<dbReference type="Proteomes" id="UP000001294">
    <property type="component" value="Unassembled WGS sequence"/>
</dbReference>
<protein>
    <submittedName>
        <fullName evidence="2">Uncharacterized protein</fullName>
    </submittedName>
</protein>
<evidence type="ECO:0000313" key="3">
    <source>
        <dbReference type="Proteomes" id="UP000001294"/>
    </source>
</evidence>